<sequence>MSYGNQNKPFNDVIAHKQKIEGYPTTTGKLPFLVKWVMVVLLGGTFLLSIFRIVSYLINF</sequence>
<evidence type="ECO:0000313" key="3">
    <source>
        <dbReference type="Proteomes" id="UP000614490"/>
    </source>
</evidence>
<dbReference type="RefSeq" id="WP_197318061.1">
    <property type="nucleotide sequence ID" value="NZ_JADZSC010000003.1"/>
</dbReference>
<feature type="transmembrane region" description="Helical" evidence="1">
    <location>
        <begin position="36"/>
        <end position="58"/>
    </location>
</feature>
<protein>
    <submittedName>
        <fullName evidence="2">Uncharacterized protein</fullName>
    </submittedName>
</protein>
<name>A0A931MWN6_9BACI</name>
<reference evidence="2 3" key="1">
    <citation type="journal article" date="2005" name="Int. J. Syst. Evol. Microbiol.">
        <title>Halobacillus yeomjeoni sp. nov., isolated from a marine solar saltern in Korea.</title>
        <authorList>
            <person name="Yoon J.H."/>
            <person name="Kang S.J."/>
            <person name="Lee C.H."/>
            <person name="Oh H.W."/>
            <person name="Oh T.K."/>
        </authorList>
    </citation>
    <scope>NUCLEOTIDE SEQUENCE [LARGE SCALE GENOMIC DNA]</scope>
    <source>
        <strain evidence="2 3">KCTC 3957</strain>
    </source>
</reference>
<evidence type="ECO:0000256" key="1">
    <source>
        <dbReference type="SAM" id="Phobius"/>
    </source>
</evidence>
<keyword evidence="1" id="KW-1133">Transmembrane helix</keyword>
<accession>A0A931MWN6</accession>
<evidence type="ECO:0000313" key="2">
    <source>
        <dbReference type="EMBL" id="MBH0231436.1"/>
    </source>
</evidence>
<organism evidence="2 3">
    <name type="scientific">Halobacillus yeomjeoni</name>
    <dbReference type="NCBI Taxonomy" id="311194"/>
    <lineage>
        <taxon>Bacteria</taxon>
        <taxon>Bacillati</taxon>
        <taxon>Bacillota</taxon>
        <taxon>Bacilli</taxon>
        <taxon>Bacillales</taxon>
        <taxon>Bacillaceae</taxon>
        <taxon>Halobacillus</taxon>
    </lineage>
</organism>
<comment type="caution">
    <text evidence="2">The sequence shown here is derived from an EMBL/GenBank/DDBJ whole genome shotgun (WGS) entry which is preliminary data.</text>
</comment>
<dbReference type="Proteomes" id="UP000614490">
    <property type="component" value="Unassembled WGS sequence"/>
</dbReference>
<keyword evidence="1" id="KW-0472">Membrane</keyword>
<dbReference type="AlphaFoldDB" id="A0A931MWN6"/>
<keyword evidence="1" id="KW-0812">Transmembrane</keyword>
<dbReference type="EMBL" id="JADZSC010000003">
    <property type="protein sequence ID" value="MBH0231436.1"/>
    <property type="molecule type" value="Genomic_DNA"/>
</dbReference>
<gene>
    <name evidence="2" type="ORF">H0267_14510</name>
</gene>
<proteinExistence type="predicted"/>
<keyword evidence="3" id="KW-1185">Reference proteome</keyword>